<evidence type="ECO:0000313" key="1">
    <source>
        <dbReference type="EMBL" id="PWJ18124.1"/>
    </source>
</evidence>
<evidence type="ECO:0000313" key="3">
    <source>
        <dbReference type="Proteomes" id="UP000245839"/>
    </source>
</evidence>
<organism evidence="2 4">
    <name type="scientific">Jannaschia seohaensis</name>
    <dbReference type="NCBI Taxonomy" id="475081"/>
    <lineage>
        <taxon>Bacteria</taxon>
        <taxon>Pseudomonadati</taxon>
        <taxon>Pseudomonadota</taxon>
        <taxon>Alphaproteobacteria</taxon>
        <taxon>Rhodobacterales</taxon>
        <taxon>Roseobacteraceae</taxon>
        <taxon>Jannaschia</taxon>
    </lineage>
</organism>
<protein>
    <submittedName>
        <fullName evidence="2">Alpha-D-ribose 1-methylphosphonate 5-triphosphate diphosphatase</fullName>
    </submittedName>
</protein>
<dbReference type="AlphaFoldDB" id="A0A2Y9AX89"/>
<dbReference type="RefSeq" id="WP_245947481.1">
    <property type="nucleotide sequence ID" value="NZ_QGDJ01000005.1"/>
</dbReference>
<dbReference type="Proteomes" id="UP000245839">
    <property type="component" value="Unassembled WGS sequence"/>
</dbReference>
<evidence type="ECO:0000313" key="2">
    <source>
        <dbReference type="EMBL" id="SSA46649.1"/>
    </source>
</evidence>
<dbReference type="EMBL" id="QGDJ01000005">
    <property type="protein sequence ID" value="PWJ18124.1"/>
    <property type="molecule type" value="Genomic_DNA"/>
</dbReference>
<accession>A0A2Y9AX89</accession>
<reference evidence="2 4" key="1">
    <citation type="submission" date="2016-10" db="EMBL/GenBank/DDBJ databases">
        <authorList>
            <person name="Cai Z."/>
        </authorList>
    </citation>
    <scope>NUCLEOTIDE SEQUENCE [LARGE SCALE GENOMIC DNA]</scope>
    <source>
        <strain evidence="2 4">DSM 25227</strain>
    </source>
</reference>
<proteinExistence type="predicted"/>
<dbReference type="Proteomes" id="UP000251571">
    <property type="component" value="Unassembled WGS sequence"/>
</dbReference>
<dbReference type="EMBL" id="UETC01000005">
    <property type="protein sequence ID" value="SSA46649.1"/>
    <property type="molecule type" value="Genomic_DNA"/>
</dbReference>
<keyword evidence="3" id="KW-1185">Reference proteome</keyword>
<reference evidence="1 3" key="2">
    <citation type="submission" date="2018-03" db="EMBL/GenBank/DDBJ databases">
        <title>Genomic Encyclopedia of Archaeal and Bacterial Type Strains, Phase II (KMG-II): from individual species to whole genera.</title>
        <authorList>
            <person name="Goeker M."/>
        </authorList>
    </citation>
    <scope>NUCLEOTIDE SEQUENCE [LARGE SCALE GENOMIC DNA]</scope>
    <source>
        <strain evidence="1 3">DSM 25227</strain>
    </source>
</reference>
<evidence type="ECO:0000313" key="4">
    <source>
        <dbReference type="Proteomes" id="UP000251571"/>
    </source>
</evidence>
<gene>
    <name evidence="1" type="ORF">BCF38_105112</name>
    <name evidence="2" type="ORF">SAMN05421539_105112</name>
</gene>
<name>A0A2Y9AX89_9RHOB</name>
<sequence>MRALAPRFLVENRVQRRWESIAYPEAAETMAWALQDPLTPWIAFNDHTSLTMRAFERGPDFTAAALDYDRLRQRRAGHAKRSGQTEDEYLARLRTVWDRRAEVPELVARVAAMGRAHGAPMLSHDDTRAETRA</sequence>